<feature type="signal peptide" evidence="1">
    <location>
        <begin position="1"/>
        <end position="19"/>
    </location>
</feature>
<keyword evidence="2" id="KW-1185">Reference proteome</keyword>
<dbReference type="OMA" id="NECNGAF"/>
<reference evidence="3" key="2">
    <citation type="submission" date="2025-08" db="UniProtKB">
        <authorList>
            <consortium name="RefSeq"/>
        </authorList>
    </citation>
    <scope>IDENTIFICATION</scope>
    <source>
        <strain evidence="3">S238N-H82</strain>
        <tissue evidence="3">Testes</tissue>
    </source>
</reference>
<evidence type="ECO:0000313" key="2">
    <source>
        <dbReference type="Proteomes" id="UP000001554"/>
    </source>
</evidence>
<dbReference type="GeneID" id="118414941"/>
<keyword evidence="1" id="KW-0732">Signal</keyword>
<dbReference type="OrthoDB" id="6042561at2759"/>
<gene>
    <name evidence="3" type="primary">LOC118414941</name>
</gene>
<dbReference type="AlphaFoldDB" id="A0A9J7L481"/>
<dbReference type="RefSeq" id="XP_035675173.1">
    <property type="nucleotide sequence ID" value="XM_035819280.1"/>
</dbReference>
<protein>
    <submittedName>
        <fullName evidence="3">Uncharacterized protein LOC118414941</fullName>
    </submittedName>
</protein>
<proteinExistence type="predicted"/>
<evidence type="ECO:0000313" key="3">
    <source>
        <dbReference type="RefSeq" id="XP_035675173.1"/>
    </source>
</evidence>
<reference evidence="2" key="1">
    <citation type="journal article" date="2020" name="Nat. Ecol. Evol.">
        <title>Deeply conserved synteny resolves early events in vertebrate evolution.</title>
        <authorList>
            <person name="Simakov O."/>
            <person name="Marletaz F."/>
            <person name="Yue J.X."/>
            <person name="O'Connell B."/>
            <person name="Jenkins J."/>
            <person name="Brandt A."/>
            <person name="Calef R."/>
            <person name="Tung C.H."/>
            <person name="Huang T.K."/>
            <person name="Schmutz J."/>
            <person name="Satoh N."/>
            <person name="Yu J.K."/>
            <person name="Putnam N.H."/>
            <person name="Green R.E."/>
            <person name="Rokhsar D.S."/>
        </authorList>
    </citation>
    <scope>NUCLEOTIDE SEQUENCE [LARGE SCALE GENOMIC DNA]</scope>
    <source>
        <strain evidence="2">S238N-H82</strain>
    </source>
</reference>
<sequence>MKPLVVLVLVLTGAVAAEAFLYNDADWSDLKVTWGANPFNSQYFQSIPRKESDAKAADWTAFSRGNECNGAFYNGYRFIKNNDPAVMLLFDKNGYIAGIQMGAQKDKLPAGTPSRYIQALWNDDDDMYVITAYFVDPAIVCTTGRTEEEFDQHGTGTDLYIQNGTTPAMHIKIPKSESGLTDTAWTKGGCFYTMGRHYWYNVSRDMDCDRFFPVFLMYNSGDLNGFGWNMNANLDSHRYEHPPAAALGLFFEEAPTCLPDLANRGLTTQHIYLDSTPQLNFC</sequence>
<name>A0A9J7L481_BRAFL</name>
<evidence type="ECO:0000256" key="1">
    <source>
        <dbReference type="SAM" id="SignalP"/>
    </source>
</evidence>
<feature type="chain" id="PRO_5039899481" evidence="1">
    <location>
        <begin position="20"/>
        <end position="282"/>
    </location>
</feature>
<dbReference type="Proteomes" id="UP000001554">
    <property type="component" value="Chromosome 4"/>
</dbReference>
<dbReference type="KEGG" id="bfo:118414941"/>
<organism evidence="2 3">
    <name type="scientific">Branchiostoma floridae</name>
    <name type="common">Florida lancelet</name>
    <name type="synonym">Amphioxus</name>
    <dbReference type="NCBI Taxonomy" id="7739"/>
    <lineage>
        <taxon>Eukaryota</taxon>
        <taxon>Metazoa</taxon>
        <taxon>Chordata</taxon>
        <taxon>Cephalochordata</taxon>
        <taxon>Leptocardii</taxon>
        <taxon>Amphioxiformes</taxon>
        <taxon>Branchiostomatidae</taxon>
        <taxon>Branchiostoma</taxon>
    </lineage>
</organism>
<accession>A0A9J7L481</accession>